<evidence type="ECO:0000256" key="3">
    <source>
        <dbReference type="ARBA" id="ARBA00022723"/>
    </source>
</evidence>
<reference evidence="8 9" key="1">
    <citation type="submission" date="2019-03" db="EMBL/GenBank/DDBJ databases">
        <title>Genomic Encyclopedia of Type Strains, Phase IV (KMG-IV): sequencing the most valuable type-strain genomes for metagenomic binning, comparative biology and taxonomic classification.</title>
        <authorList>
            <person name="Goeker M."/>
        </authorList>
    </citation>
    <scope>NUCLEOTIDE SEQUENCE [LARGE SCALE GENOMIC DNA]</scope>
    <source>
        <strain evidence="8 9">DSM 102969</strain>
    </source>
</reference>
<dbReference type="PANTHER" id="PTHR32308:SF10">
    <property type="entry name" value="CITRATE LYASE SUBUNIT BETA"/>
    <property type="match status" value="1"/>
</dbReference>
<organism evidence="8 9">
    <name type="scientific">Oharaeibacter diazotrophicus</name>
    <dbReference type="NCBI Taxonomy" id="1920512"/>
    <lineage>
        <taxon>Bacteria</taxon>
        <taxon>Pseudomonadati</taxon>
        <taxon>Pseudomonadota</taxon>
        <taxon>Alphaproteobacteria</taxon>
        <taxon>Hyphomicrobiales</taxon>
        <taxon>Pleomorphomonadaceae</taxon>
        <taxon>Oharaeibacter</taxon>
    </lineage>
</organism>
<name>A0A4R6RF78_9HYPH</name>
<comment type="caution">
    <text evidence="8">The sequence shown here is derived from an EMBL/GenBank/DDBJ whole genome shotgun (WGS) entry which is preliminary data.</text>
</comment>
<evidence type="ECO:0000256" key="5">
    <source>
        <dbReference type="PIRSR" id="PIRSR015582-1"/>
    </source>
</evidence>
<evidence type="ECO:0000256" key="1">
    <source>
        <dbReference type="ARBA" id="ARBA00001946"/>
    </source>
</evidence>
<feature type="domain" description="HpcH/HpaI aldolase/citrate lyase" evidence="7">
    <location>
        <begin position="8"/>
        <end position="226"/>
    </location>
</feature>
<feature type="binding site" evidence="5">
    <location>
        <position position="69"/>
    </location>
    <ligand>
        <name>substrate</name>
    </ligand>
</feature>
<dbReference type="Gene3D" id="3.20.20.60">
    <property type="entry name" value="Phosphoenolpyruvate-binding domains"/>
    <property type="match status" value="1"/>
</dbReference>
<feature type="binding site" evidence="5">
    <location>
        <position position="127"/>
    </location>
    <ligand>
        <name>substrate</name>
    </ligand>
</feature>
<dbReference type="SUPFAM" id="SSF51621">
    <property type="entry name" value="Phosphoenolpyruvate/pyruvate domain"/>
    <property type="match status" value="1"/>
</dbReference>
<dbReference type="EMBL" id="SNXY01000008">
    <property type="protein sequence ID" value="TDP84316.1"/>
    <property type="molecule type" value="Genomic_DNA"/>
</dbReference>
<dbReference type="GO" id="GO:0016829">
    <property type="term" value="F:lyase activity"/>
    <property type="evidence" value="ECO:0007669"/>
    <property type="project" value="UniProtKB-KW"/>
</dbReference>
<evidence type="ECO:0000256" key="2">
    <source>
        <dbReference type="ARBA" id="ARBA00005568"/>
    </source>
</evidence>
<keyword evidence="8" id="KW-0456">Lyase</keyword>
<accession>A0A4R6RF78</accession>
<feature type="binding site" evidence="6">
    <location>
        <position position="127"/>
    </location>
    <ligand>
        <name>Mg(2+)</name>
        <dbReference type="ChEBI" id="CHEBI:18420"/>
    </ligand>
</feature>
<gene>
    <name evidence="8" type="ORF">EDD54_2922</name>
</gene>
<evidence type="ECO:0000256" key="4">
    <source>
        <dbReference type="ARBA" id="ARBA00022842"/>
    </source>
</evidence>
<keyword evidence="9" id="KW-1185">Reference proteome</keyword>
<dbReference type="InterPro" id="IPR015813">
    <property type="entry name" value="Pyrv/PenolPyrv_kinase-like_dom"/>
</dbReference>
<dbReference type="InterPro" id="IPR005000">
    <property type="entry name" value="Aldolase/citrate-lyase_domain"/>
</dbReference>
<dbReference type="PANTHER" id="PTHR32308">
    <property type="entry name" value="LYASE BETA SUBUNIT, PUTATIVE (AFU_ORTHOLOGUE AFUA_4G13030)-RELATED"/>
    <property type="match status" value="1"/>
</dbReference>
<keyword evidence="4 6" id="KW-0460">Magnesium</keyword>
<dbReference type="OrthoDB" id="9800547at2"/>
<proteinExistence type="inferred from homology"/>
<comment type="similarity">
    <text evidence="2">Belongs to the HpcH/HpaI aldolase family.</text>
</comment>
<sequence length="299" mass="31358">MTDVRPRRSVLYMPGSNARALDKARSLPSDALILDLEDAVAPDAKEVARTQVADAVRAGGFGTREVLVRVNGPATPWGAADLAAAVAAAPDAILLPKVSSPADLAAASAVADAADPERRIRLWAMIETPMAILNIREIAAHAAEPGSRLAGFVLGTNDLAKETGARHVPGRLPMLPWLMTAVAAARAYGIAVVDGVYNDLDDEAGFAVECASARDMGFDGKTLIHPRQIEVANRTFTPSATEVAWAETVVAAFAVPEAAGVGALRVDGRMVERLHAEMAARTLTLMRAIAERELTASVA</sequence>
<comment type="cofactor">
    <cofactor evidence="1">
        <name>Mg(2+)</name>
        <dbReference type="ChEBI" id="CHEBI:18420"/>
    </cofactor>
</comment>
<dbReference type="Proteomes" id="UP000294547">
    <property type="component" value="Unassembled WGS sequence"/>
</dbReference>
<evidence type="ECO:0000313" key="8">
    <source>
        <dbReference type="EMBL" id="TDP84316.1"/>
    </source>
</evidence>
<evidence type="ECO:0000313" key="9">
    <source>
        <dbReference type="Proteomes" id="UP000294547"/>
    </source>
</evidence>
<dbReference type="InterPro" id="IPR011206">
    <property type="entry name" value="Citrate_lyase_beta/mcl1/mcl2"/>
</dbReference>
<dbReference type="GO" id="GO:0000287">
    <property type="term" value="F:magnesium ion binding"/>
    <property type="evidence" value="ECO:0007669"/>
    <property type="project" value="TreeGrafter"/>
</dbReference>
<dbReference type="AlphaFoldDB" id="A0A4R6RF78"/>
<evidence type="ECO:0000256" key="6">
    <source>
        <dbReference type="PIRSR" id="PIRSR015582-2"/>
    </source>
</evidence>
<dbReference type="GO" id="GO:0006107">
    <property type="term" value="P:oxaloacetate metabolic process"/>
    <property type="evidence" value="ECO:0007669"/>
    <property type="project" value="TreeGrafter"/>
</dbReference>
<dbReference type="Pfam" id="PF03328">
    <property type="entry name" value="HpcH_HpaI"/>
    <property type="match status" value="1"/>
</dbReference>
<feature type="binding site" evidence="6">
    <location>
        <position position="158"/>
    </location>
    <ligand>
        <name>Mg(2+)</name>
        <dbReference type="ChEBI" id="CHEBI:18420"/>
    </ligand>
</feature>
<keyword evidence="3 6" id="KW-0479">Metal-binding</keyword>
<dbReference type="InterPro" id="IPR040442">
    <property type="entry name" value="Pyrv_kinase-like_dom_sf"/>
</dbReference>
<protein>
    <submittedName>
        <fullName evidence="8">Citrate lyase subunit beta/citryl-CoA lyase</fullName>
    </submittedName>
</protein>
<dbReference type="PIRSF" id="PIRSF015582">
    <property type="entry name" value="Cit_lyase_B"/>
    <property type="match status" value="1"/>
</dbReference>
<dbReference type="RefSeq" id="WP_126540328.1">
    <property type="nucleotide sequence ID" value="NZ_BSPM01000002.1"/>
</dbReference>
<evidence type="ECO:0000259" key="7">
    <source>
        <dbReference type="Pfam" id="PF03328"/>
    </source>
</evidence>